<dbReference type="RefSeq" id="WP_110385225.1">
    <property type="nucleotide sequence ID" value="NZ_JACHVZ010000013.1"/>
</dbReference>
<dbReference type="AlphaFoldDB" id="A0A2U1ABT0"/>
<dbReference type="EMBL" id="JACHVZ010000013">
    <property type="protein sequence ID" value="MBB2930401.1"/>
    <property type="molecule type" value="Genomic_DNA"/>
</dbReference>
<evidence type="ECO:0000313" key="9">
    <source>
        <dbReference type="Proteomes" id="UP000247772"/>
    </source>
</evidence>
<feature type="transmembrane region" description="Helical" evidence="6">
    <location>
        <begin position="311"/>
        <end position="338"/>
    </location>
</feature>
<dbReference type="Proteomes" id="UP000533533">
    <property type="component" value="Unassembled WGS sequence"/>
</dbReference>
<proteinExistence type="inferred from homology"/>
<feature type="transmembrane region" description="Helical" evidence="6">
    <location>
        <begin position="240"/>
        <end position="261"/>
    </location>
</feature>
<organism evidence="8 9">
    <name type="scientific">Paraburkholderia silvatlantica</name>
    <dbReference type="NCBI Taxonomy" id="321895"/>
    <lineage>
        <taxon>Bacteria</taxon>
        <taxon>Pseudomonadati</taxon>
        <taxon>Pseudomonadota</taxon>
        <taxon>Betaproteobacteria</taxon>
        <taxon>Burkholderiales</taxon>
        <taxon>Burkholderiaceae</taxon>
        <taxon>Paraburkholderia</taxon>
    </lineage>
</organism>
<evidence type="ECO:0000313" key="8">
    <source>
        <dbReference type="EMBL" id="PYE25672.1"/>
    </source>
</evidence>
<feature type="transmembrane region" description="Helical" evidence="6">
    <location>
        <begin position="211"/>
        <end position="234"/>
    </location>
</feature>
<gene>
    <name evidence="8" type="ORF">C7410_104252</name>
    <name evidence="7" type="ORF">FHX59_004863</name>
</gene>
<evidence type="ECO:0000313" key="10">
    <source>
        <dbReference type="Proteomes" id="UP000533533"/>
    </source>
</evidence>
<dbReference type="PANTHER" id="PTHR21716:SF4">
    <property type="entry name" value="TRANSMEMBRANE PROTEIN 245"/>
    <property type="match status" value="1"/>
</dbReference>
<dbReference type="Pfam" id="PF01594">
    <property type="entry name" value="AI-2E_transport"/>
    <property type="match status" value="1"/>
</dbReference>
<evidence type="ECO:0000256" key="5">
    <source>
        <dbReference type="ARBA" id="ARBA00023136"/>
    </source>
</evidence>
<keyword evidence="10" id="KW-1185">Reference proteome</keyword>
<dbReference type="PANTHER" id="PTHR21716">
    <property type="entry name" value="TRANSMEMBRANE PROTEIN"/>
    <property type="match status" value="1"/>
</dbReference>
<keyword evidence="3 6" id="KW-0812">Transmembrane</keyword>
<dbReference type="GO" id="GO:0016020">
    <property type="term" value="C:membrane"/>
    <property type="evidence" value="ECO:0007669"/>
    <property type="project" value="UniProtKB-SubCell"/>
</dbReference>
<evidence type="ECO:0000256" key="4">
    <source>
        <dbReference type="ARBA" id="ARBA00022989"/>
    </source>
</evidence>
<evidence type="ECO:0000256" key="6">
    <source>
        <dbReference type="SAM" id="Phobius"/>
    </source>
</evidence>
<evidence type="ECO:0000256" key="2">
    <source>
        <dbReference type="ARBA" id="ARBA00009773"/>
    </source>
</evidence>
<keyword evidence="4 6" id="KW-1133">Transmembrane helix</keyword>
<evidence type="ECO:0000313" key="7">
    <source>
        <dbReference type="EMBL" id="MBB2930401.1"/>
    </source>
</evidence>
<dbReference type="Proteomes" id="UP000247772">
    <property type="component" value="Unassembled WGS sequence"/>
</dbReference>
<keyword evidence="5 6" id="KW-0472">Membrane</keyword>
<protein>
    <submittedName>
        <fullName evidence="7 8">PurR-regulated permease PerM</fullName>
    </submittedName>
</protein>
<evidence type="ECO:0000256" key="3">
    <source>
        <dbReference type="ARBA" id="ARBA00022692"/>
    </source>
</evidence>
<name>A0A2U1ABT0_9BURK</name>
<evidence type="ECO:0000256" key="1">
    <source>
        <dbReference type="ARBA" id="ARBA00004141"/>
    </source>
</evidence>
<dbReference type="InterPro" id="IPR002549">
    <property type="entry name" value="AI-2E-like"/>
</dbReference>
<accession>A0A2U1ABT0</accession>
<reference evidence="8 9" key="1">
    <citation type="submission" date="2018-06" db="EMBL/GenBank/DDBJ databases">
        <title>Genomic Encyclopedia of Type Strains, Phase IV (KMG-V): Genome sequencing to study the core and pangenomes of soil and plant-associated prokaryotes.</title>
        <authorList>
            <person name="Whitman W."/>
        </authorList>
    </citation>
    <scope>NUCLEOTIDE SEQUENCE [LARGE SCALE GENOMIC DNA]</scope>
    <source>
        <strain evidence="8 9">SRCL-318</strain>
        <strain evidence="7 10">SRMrh-85</strain>
    </source>
</reference>
<comment type="caution">
    <text evidence="8">The sequence shown here is derived from an EMBL/GenBank/DDBJ whole genome shotgun (WGS) entry which is preliminary data.</text>
</comment>
<feature type="transmembrane region" description="Helical" evidence="6">
    <location>
        <begin position="273"/>
        <end position="291"/>
    </location>
</feature>
<comment type="subcellular location">
    <subcellularLocation>
        <location evidence="1">Membrane</location>
        <topology evidence="1">Multi-pass membrane protein</topology>
    </subcellularLocation>
</comment>
<feature type="transmembrane region" description="Helical" evidence="6">
    <location>
        <begin position="160"/>
        <end position="177"/>
    </location>
</feature>
<dbReference type="OrthoDB" id="106838at2"/>
<feature type="transmembrane region" description="Helical" evidence="6">
    <location>
        <begin position="64"/>
        <end position="86"/>
    </location>
</feature>
<sequence length="363" mass="39576">MEGNKHLHQTSFYLLLFAVSIALCFILAPFFSTVLWGAILALIFQPVQRRLVARLGRRRNVAALITLTICLVIVIFPLTLVTATLVQQVALAYQQVRSGSLDFGAYFTQIVHAMPESIQNLLARYDLMDLPGLQQRLSAGAAQISQFVATRALSFGQNTLQFLVSFGVMLYLFFFLVRDGREISRLVRDAIPLDEQHKLHLMRKFTTVIRATVKGNVAVAVVQGSLGGIALWVLGIQGALLWGFVMMLLSLLPAVGAALVWGPIAIYFLSTGAVAKGVGLIVFGSVVIGTVDNVLRPVLVGKDTRLPDWVVLISTLGGISLIGINGFVIGPLVAALFISCWDLLRKDQHNIENESAPVEDEPV</sequence>
<dbReference type="EMBL" id="QJSQ01000004">
    <property type="protein sequence ID" value="PYE25672.1"/>
    <property type="molecule type" value="Genomic_DNA"/>
</dbReference>
<comment type="similarity">
    <text evidence="2">Belongs to the autoinducer-2 exporter (AI-2E) (TC 2.A.86) family.</text>
</comment>
<feature type="transmembrane region" description="Helical" evidence="6">
    <location>
        <begin position="12"/>
        <end position="44"/>
    </location>
</feature>